<dbReference type="AlphaFoldDB" id="A0AAW2DKW1"/>
<evidence type="ECO:0000313" key="2">
    <source>
        <dbReference type="Proteomes" id="UP001459277"/>
    </source>
</evidence>
<accession>A0AAW2DKW1</accession>
<sequence>MDKSSVLFSSNTSNTQKDWIKDTLGVKEVERFETYLGLPTMVGRAKYQSFAYLKDKVWKKLQGWKGKLLSRAGKEILIKAVAQSIPIYTMGVFLLPGKLSQSKRKEGMGFRDLRAFNLAMLAKQGWRMMQNPESLIYQCFKHRYFPRYNLLEAGDSTNSSYVWKSLMAAMPILKQGSCWRVENGASISVMYDKWIVNHPTCKVLHPPEEQEWEWRVSDLIDPNLRCWDRELIWNKFHEEMLRQSVGFP</sequence>
<protein>
    <submittedName>
        <fullName evidence="1">Uncharacterized protein</fullName>
    </submittedName>
</protein>
<dbReference type="PANTHER" id="PTHR33116">
    <property type="entry name" value="REVERSE TRANSCRIPTASE ZINC-BINDING DOMAIN-CONTAINING PROTEIN-RELATED-RELATED"/>
    <property type="match status" value="1"/>
</dbReference>
<dbReference type="PANTHER" id="PTHR33116:SF86">
    <property type="entry name" value="REVERSE TRANSCRIPTASE DOMAIN-CONTAINING PROTEIN"/>
    <property type="match status" value="1"/>
</dbReference>
<comment type="caution">
    <text evidence="1">The sequence shown here is derived from an EMBL/GenBank/DDBJ whole genome shotgun (WGS) entry which is preliminary data.</text>
</comment>
<dbReference type="Proteomes" id="UP001459277">
    <property type="component" value="Unassembled WGS sequence"/>
</dbReference>
<gene>
    <name evidence="1" type="ORF">SO802_005073</name>
</gene>
<keyword evidence="2" id="KW-1185">Reference proteome</keyword>
<name>A0AAW2DKW1_9ROSI</name>
<reference evidence="1 2" key="1">
    <citation type="submission" date="2024-01" db="EMBL/GenBank/DDBJ databases">
        <title>A telomere-to-telomere, gap-free genome of sweet tea (Lithocarpus litseifolius).</title>
        <authorList>
            <person name="Zhou J."/>
        </authorList>
    </citation>
    <scope>NUCLEOTIDE SEQUENCE [LARGE SCALE GENOMIC DNA]</scope>
    <source>
        <strain evidence="1">Zhou-2022a</strain>
        <tissue evidence="1">Leaf</tissue>
    </source>
</reference>
<organism evidence="1 2">
    <name type="scientific">Lithocarpus litseifolius</name>
    <dbReference type="NCBI Taxonomy" id="425828"/>
    <lineage>
        <taxon>Eukaryota</taxon>
        <taxon>Viridiplantae</taxon>
        <taxon>Streptophyta</taxon>
        <taxon>Embryophyta</taxon>
        <taxon>Tracheophyta</taxon>
        <taxon>Spermatophyta</taxon>
        <taxon>Magnoliopsida</taxon>
        <taxon>eudicotyledons</taxon>
        <taxon>Gunneridae</taxon>
        <taxon>Pentapetalae</taxon>
        <taxon>rosids</taxon>
        <taxon>fabids</taxon>
        <taxon>Fagales</taxon>
        <taxon>Fagaceae</taxon>
        <taxon>Lithocarpus</taxon>
    </lineage>
</organism>
<evidence type="ECO:0000313" key="1">
    <source>
        <dbReference type="EMBL" id="KAL0009965.1"/>
    </source>
</evidence>
<dbReference type="EMBL" id="JAZDWU010000002">
    <property type="protein sequence ID" value="KAL0009965.1"/>
    <property type="molecule type" value="Genomic_DNA"/>
</dbReference>
<proteinExistence type="predicted"/>